<accession>A0A445FTP6</accession>
<sequence>MDGSASKPCSTTRGIGLVKAAVNLYRNRNIADVNSPSLKKNFSTKHSSKAKQLHKRSNDIVRYKETKWAVECAKAQAEAEVSNAKQTVKYLFSMIGESMYKAKAEMRNCEWRTKSKHRDPACSPSQE</sequence>
<dbReference type="Proteomes" id="UP000289340">
    <property type="component" value="Chromosome 18"/>
</dbReference>
<proteinExistence type="predicted"/>
<evidence type="ECO:0000256" key="1">
    <source>
        <dbReference type="SAM" id="MobiDB-lite"/>
    </source>
</evidence>
<dbReference type="EMBL" id="QZWG01000018">
    <property type="protein sequence ID" value="RZB52214.1"/>
    <property type="molecule type" value="Genomic_DNA"/>
</dbReference>
<dbReference type="EMBL" id="QZWG01000018">
    <property type="protein sequence ID" value="RZB52215.1"/>
    <property type="molecule type" value="Genomic_DNA"/>
</dbReference>
<organism evidence="2 3">
    <name type="scientific">Glycine soja</name>
    <name type="common">Wild soybean</name>
    <dbReference type="NCBI Taxonomy" id="3848"/>
    <lineage>
        <taxon>Eukaryota</taxon>
        <taxon>Viridiplantae</taxon>
        <taxon>Streptophyta</taxon>
        <taxon>Embryophyta</taxon>
        <taxon>Tracheophyta</taxon>
        <taxon>Spermatophyta</taxon>
        <taxon>Magnoliopsida</taxon>
        <taxon>eudicotyledons</taxon>
        <taxon>Gunneridae</taxon>
        <taxon>Pentapetalae</taxon>
        <taxon>rosids</taxon>
        <taxon>fabids</taxon>
        <taxon>Fabales</taxon>
        <taxon>Fabaceae</taxon>
        <taxon>Papilionoideae</taxon>
        <taxon>50 kb inversion clade</taxon>
        <taxon>NPAAA clade</taxon>
        <taxon>indigoferoid/millettioid clade</taxon>
        <taxon>Phaseoleae</taxon>
        <taxon>Glycine</taxon>
        <taxon>Glycine subgen. Soja</taxon>
    </lineage>
</organism>
<comment type="caution">
    <text evidence="2">The sequence shown here is derived from an EMBL/GenBank/DDBJ whole genome shotgun (WGS) entry which is preliminary data.</text>
</comment>
<reference evidence="2 3" key="1">
    <citation type="submission" date="2018-09" db="EMBL/GenBank/DDBJ databases">
        <title>A high-quality reference genome of wild soybean provides a powerful tool to mine soybean genomes.</title>
        <authorList>
            <person name="Xie M."/>
            <person name="Chung C.Y.L."/>
            <person name="Li M.-W."/>
            <person name="Wong F.-L."/>
            <person name="Chan T.-F."/>
            <person name="Lam H.-M."/>
        </authorList>
    </citation>
    <scope>NUCLEOTIDE SEQUENCE [LARGE SCALE GENOMIC DNA]</scope>
    <source>
        <strain evidence="3">cv. W05</strain>
        <tissue evidence="2">Hypocotyl of etiolated seedlings</tissue>
    </source>
</reference>
<feature type="region of interest" description="Disordered" evidence="1">
    <location>
        <begin position="36"/>
        <end position="56"/>
    </location>
</feature>
<protein>
    <submittedName>
        <fullName evidence="2">Uncharacterized protein</fullName>
    </submittedName>
</protein>
<feature type="compositionally biased region" description="Basic residues" evidence="1">
    <location>
        <begin position="42"/>
        <end position="55"/>
    </location>
</feature>
<evidence type="ECO:0000313" key="2">
    <source>
        <dbReference type="EMBL" id="RZB52214.1"/>
    </source>
</evidence>
<evidence type="ECO:0000313" key="3">
    <source>
        <dbReference type="Proteomes" id="UP000289340"/>
    </source>
</evidence>
<name>A0A445FTP6_GLYSO</name>
<gene>
    <name evidence="2" type="ORF">D0Y65_048601</name>
</gene>
<dbReference type="AlphaFoldDB" id="A0A445FTP6"/>
<keyword evidence="3" id="KW-1185">Reference proteome</keyword>